<dbReference type="SUPFAM" id="SSF160631">
    <property type="entry name" value="SMI1/KNR4-like"/>
    <property type="match status" value="1"/>
</dbReference>
<comment type="caution">
    <text evidence="2">The sequence shown here is derived from an EMBL/GenBank/DDBJ whole genome shotgun (WGS) entry which is preliminary data.</text>
</comment>
<evidence type="ECO:0000313" key="3">
    <source>
        <dbReference type="Proteomes" id="UP000287687"/>
    </source>
</evidence>
<proteinExistence type="predicted"/>
<dbReference type="RefSeq" id="WP_128441243.1">
    <property type="nucleotide sequence ID" value="NZ_SBIP01000001.1"/>
</dbReference>
<dbReference type="AlphaFoldDB" id="A0A3S3SAZ2"/>
<dbReference type="EMBL" id="SBIP01000001">
    <property type="protein sequence ID" value="RWX81418.1"/>
    <property type="molecule type" value="Genomic_DNA"/>
</dbReference>
<evidence type="ECO:0000259" key="1">
    <source>
        <dbReference type="SMART" id="SM00860"/>
    </source>
</evidence>
<reference evidence="2 3" key="1">
    <citation type="submission" date="2019-01" db="EMBL/GenBank/DDBJ databases">
        <title>The draft genome of Rhizobium sp. 24NR.</title>
        <authorList>
            <person name="Liu L."/>
            <person name="Liang L."/>
            <person name="Shi S."/>
            <person name="Xu L."/>
            <person name="Wang X."/>
            <person name="Li L."/>
            <person name="Zhang X."/>
        </authorList>
    </citation>
    <scope>NUCLEOTIDE SEQUENCE [LARGE SCALE GENOMIC DNA]</scope>
    <source>
        <strain evidence="2 3">24NR</strain>
    </source>
</reference>
<sequence>MDLETLNPKVFKMWELQRNGGPDFFQPSTKEDIKEIERLVETRIPEDYREFLLQYSSIGGSINVGAYFFPCNFKKKSVIMGDLSLVPWAKLTISAIRAYCNPHPAFEGVKPRISRELLPLTRDNSSTLLIDLRPESFGNVLYLPYVRQQVFGKHANYGWENVGYVAPSFTDFIRELGTEDEIKARYPDRKVA</sequence>
<name>A0A3S3SAZ2_9HYPH</name>
<feature type="domain" description="Knr4/Smi1-like" evidence="1">
    <location>
        <begin position="27"/>
        <end position="175"/>
    </location>
</feature>
<accession>A0A3S3SAZ2</accession>
<dbReference type="Pfam" id="PF09346">
    <property type="entry name" value="SMI1_KNR4"/>
    <property type="match status" value="1"/>
</dbReference>
<dbReference type="InterPro" id="IPR037883">
    <property type="entry name" value="Knr4/Smi1-like_sf"/>
</dbReference>
<protein>
    <submittedName>
        <fullName evidence="2">SMI1/KNR4 family protein</fullName>
    </submittedName>
</protein>
<dbReference type="Proteomes" id="UP000287687">
    <property type="component" value="Unassembled WGS sequence"/>
</dbReference>
<evidence type="ECO:0000313" key="2">
    <source>
        <dbReference type="EMBL" id="RWX81418.1"/>
    </source>
</evidence>
<dbReference type="Gene3D" id="3.40.1580.10">
    <property type="entry name" value="SMI1/KNR4-like"/>
    <property type="match status" value="1"/>
</dbReference>
<dbReference type="SMART" id="SM00860">
    <property type="entry name" value="SMI1_KNR4"/>
    <property type="match status" value="1"/>
</dbReference>
<dbReference type="InterPro" id="IPR018958">
    <property type="entry name" value="Knr4/Smi1-like_dom"/>
</dbReference>
<organism evidence="2 3">
    <name type="scientific">Neorhizobium lilium</name>
    <dbReference type="NCBI Taxonomy" id="2503024"/>
    <lineage>
        <taxon>Bacteria</taxon>
        <taxon>Pseudomonadati</taxon>
        <taxon>Pseudomonadota</taxon>
        <taxon>Alphaproteobacteria</taxon>
        <taxon>Hyphomicrobiales</taxon>
        <taxon>Rhizobiaceae</taxon>
        <taxon>Rhizobium/Agrobacterium group</taxon>
        <taxon>Neorhizobium</taxon>
    </lineage>
</organism>
<dbReference type="OrthoDB" id="8363518at2"/>
<keyword evidence="3" id="KW-1185">Reference proteome</keyword>
<gene>
    <name evidence="2" type="ORF">EPK99_03720</name>
</gene>